<keyword evidence="3" id="KW-1185">Reference proteome</keyword>
<evidence type="ECO:0000259" key="1">
    <source>
        <dbReference type="SMART" id="SM01008"/>
    </source>
</evidence>
<dbReference type="eggNOG" id="COG1529">
    <property type="taxonomic scope" value="Bacteria"/>
</dbReference>
<dbReference type="Pfam" id="PF02738">
    <property type="entry name" value="MoCoBD_1"/>
    <property type="match status" value="1"/>
</dbReference>
<dbReference type="Pfam" id="PF20256">
    <property type="entry name" value="MoCoBD_2"/>
    <property type="match status" value="2"/>
</dbReference>
<dbReference type="EMBL" id="CP002018">
    <property type="protein sequence ID" value="AEM42254.1"/>
    <property type="molecule type" value="Genomic_DNA"/>
</dbReference>
<feature type="domain" description="Aldehyde oxidase/xanthine dehydrogenase a/b hammerhead" evidence="1">
    <location>
        <begin position="229"/>
        <end position="315"/>
    </location>
</feature>
<dbReference type="EC" id="1.2.5.2" evidence="2"/>
<sequence>MADTKFQSGGKRRFGIGKAETMELTRRGFLISAGLAGAAFGFPRSGLAAMDPATADGLPVQAAGARFDPTIWYWIDEAGKVNVHIKQAEMGQHVGTAIARILADELGANWADVSIEHVDTDAKWGFMMTGGSWSVSQSWPLYRQAGAAGRVALADKAAELWGVDASTVTITNGVATSGDNTATFGELVAAGITRTFTADELTALPLRPLSELTLVGKDVEALDIATKVNGQAIYGIDAKIDGMVYGAPLMPPTRYGAEITAIDDTEAKAVRGYQQTLKLDDPSGIAPGFAVVIADTMWAAKKAAKLVKVTWTPGFGADLGEDDFQAENARLIADPASGGVLDTGNSDVDPVFASAANVFEQTYSTATVLHFQMEPLNALAFRNDDGIWEVHTGNQAQSLTVPWLQAALGVGDGQVIMRSYMLGGGFGRRLSGDYAIPAALASQQLDGRPVKLVFSREDDVAFDGPRAPSMSQLRMAFDADNKVVAMDSAYAAGWPTKANMPAGLATGTNGEPYDPFAVDGGDHWYETGAQRLRAISNDLAVQTFRPGWLRSVGPGWTNFSLESFMDEAAHHIGADPLQFRLDHLTAEGRNAGGNSPLDVGGATRQANVLRRVAEISNYANASLPEGSALGLATTFGQSRGMPTWVAAVVQIAVDKEWGEIKVEKIWMVVDCGVVVDPDGARAQLEGGALWGVSMALYEGTGFENGMVRDRNLASYTPLRLIDTPPEVHIELVESTEAPVGLGEPGVTVIAPAIANALFNATGVRMRHLPMTADDVVAAIEAEA</sequence>
<dbReference type="OrthoDB" id="9767994at2"/>
<evidence type="ECO:0000313" key="2">
    <source>
        <dbReference type="EMBL" id="AEM42254.1"/>
    </source>
</evidence>
<dbReference type="PANTHER" id="PTHR47495:SF2">
    <property type="entry name" value="ALDEHYDE DEHYDROGENASE"/>
    <property type="match status" value="1"/>
</dbReference>
<dbReference type="PROSITE" id="PS51318">
    <property type="entry name" value="TAT"/>
    <property type="match status" value="1"/>
</dbReference>
<dbReference type="GO" id="GO:0047113">
    <property type="term" value="F:aldehyde dehydrogenase (quinone) activity"/>
    <property type="evidence" value="ECO:0007669"/>
    <property type="project" value="UniProtKB-EC"/>
</dbReference>
<dbReference type="InterPro" id="IPR012368">
    <property type="entry name" value="OxRdtase_Mopterin-bd_su_IorB"/>
</dbReference>
<dbReference type="InterPro" id="IPR036856">
    <property type="entry name" value="Ald_Oxase/Xan_DH_a/b_sf"/>
</dbReference>
<organism evidence="2 3">
    <name type="scientific">Ketogulonicigenium vulgare (strain WSH-001)</name>
    <dbReference type="NCBI Taxonomy" id="759362"/>
    <lineage>
        <taxon>Bacteria</taxon>
        <taxon>Pseudomonadati</taxon>
        <taxon>Pseudomonadota</taxon>
        <taxon>Alphaproteobacteria</taxon>
        <taxon>Rhodobacterales</taxon>
        <taxon>Roseobacteraceae</taxon>
        <taxon>Ketogulonicigenium</taxon>
    </lineage>
</organism>
<dbReference type="InterPro" id="IPR006311">
    <property type="entry name" value="TAT_signal"/>
</dbReference>
<keyword evidence="2" id="KW-0560">Oxidoreductase</keyword>
<dbReference type="KEGG" id="kvl:KVU_2415"/>
<dbReference type="AlphaFoldDB" id="F9Y764"/>
<gene>
    <name evidence="2" type="ordered locus">KVU_2415</name>
</gene>
<dbReference type="PANTHER" id="PTHR47495">
    <property type="entry name" value="ALDEHYDE DEHYDROGENASE"/>
    <property type="match status" value="1"/>
</dbReference>
<dbReference type="SMART" id="SM01008">
    <property type="entry name" value="Ald_Xan_dh_C"/>
    <property type="match status" value="1"/>
</dbReference>
<dbReference type="InterPro" id="IPR000674">
    <property type="entry name" value="Ald_Oxase/Xan_DH_a/b"/>
</dbReference>
<dbReference type="Proteomes" id="UP000000692">
    <property type="component" value="Chromosome"/>
</dbReference>
<name>F9Y764_KETVW</name>
<dbReference type="PATRIC" id="fig|759362.5.peg.2512"/>
<dbReference type="InterPro" id="IPR052516">
    <property type="entry name" value="N-heterocyclic_Hydroxylase"/>
</dbReference>
<dbReference type="Gene3D" id="3.90.1170.50">
    <property type="entry name" value="Aldehyde oxidase/xanthine dehydrogenase, a/b hammerhead"/>
    <property type="match status" value="1"/>
</dbReference>
<dbReference type="InterPro" id="IPR008274">
    <property type="entry name" value="AldOxase/xan_DH_MoCoBD1"/>
</dbReference>
<dbReference type="SUPFAM" id="SSF56003">
    <property type="entry name" value="Molybdenum cofactor-binding domain"/>
    <property type="match status" value="2"/>
</dbReference>
<dbReference type="InterPro" id="IPR046867">
    <property type="entry name" value="AldOxase/xan_DH_MoCoBD2"/>
</dbReference>
<dbReference type="RefSeq" id="WP_014538095.1">
    <property type="nucleotide sequence ID" value="NC_017384.1"/>
</dbReference>
<dbReference type="InterPro" id="IPR037165">
    <property type="entry name" value="AldOxase/xan_DH_Mopterin-bd_sf"/>
</dbReference>
<proteinExistence type="predicted"/>
<protein>
    <submittedName>
        <fullName evidence="2">Membrane-bound aldehyde dehydrogenase, large subunit</fullName>
        <ecNumber evidence="2">1.2.5.2</ecNumber>
    </submittedName>
</protein>
<reference evidence="2 3" key="1">
    <citation type="journal article" date="2011" name="J. Bacteriol.">
        <title>Complete genome sequence of the industrial strain Ketogulonicigenium vulgare WSH-001.</title>
        <authorList>
            <person name="Liu L."/>
            <person name="Li Y."/>
            <person name="Zhang J."/>
            <person name="Zhou Z."/>
            <person name="Liu J."/>
            <person name="Li X."/>
            <person name="Zhou J."/>
            <person name="Du G."/>
            <person name="Wang L."/>
            <person name="Chen J."/>
        </authorList>
    </citation>
    <scope>NUCLEOTIDE SEQUENCE [LARGE SCALE GENOMIC DNA]</scope>
    <source>
        <strain evidence="2 3">WSH-001</strain>
    </source>
</reference>
<accession>F9Y764</accession>
<dbReference type="SUPFAM" id="SSF54665">
    <property type="entry name" value="CO dehydrogenase molybdoprotein N-domain-like"/>
    <property type="match status" value="1"/>
</dbReference>
<evidence type="ECO:0000313" key="3">
    <source>
        <dbReference type="Proteomes" id="UP000000692"/>
    </source>
</evidence>
<dbReference type="Gene3D" id="3.30.365.10">
    <property type="entry name" value="Aldehyde oxidase/xanthine dehydrogenase, molybdopterin binding domain"/>
    <property type="match status" value="4"/>
</dbReference>
<dbReference type="PIRSF" id="PIRSF036389">
    <property type="entry name" value="IOR_B"/>
    <property type="match status" value="1"/>
</dbReference>
<dbReference type="HOGENOM" id="CLU_013917_0_0_5"/>